<dbReference type="CDD" id="cd11061">
    <property type="entry name" value="CYP67-like"/>
    <property type="match status" value="1"/>
</dbReference>
<dbReference type="Gene3D" id="1.10.630.10">
    <property type="entry name" value="Cytochrome P450"/>
    <property type="match status" value="1"/>
</dbReference>
<keyword evidence="7" id="KW-0503">Monooxygenase</keyword>
<dbReference type="InterPro" id="IPR002401">
    <property type="entry name" value="Cyt_P450_E_grp-I"/>
</dbReference>
<dbReference type="GO" id="GO:0005506">
    <property type="term" value="F:iron ion binding"/>
    <property type="evidence" value="ECO:0007669"/>
    <property type="project" value="InterPro"/>
</dbReference>
<evidence type="ECO:0000313" key="11">
    <source>
        <dbReference type="Proteomes" id="UP000297245"/>
    </source>
</evidence>
<dbReference type="Pfam" id="PF00067">
    <property type="entry name" value="p450"/>
    <property type="match status" value="1"/>
</dbReference>
<dbReference type="Proteomes" id="UP000297245">
    <property type="component" value="Unassembled WGS sequence"/>
</dbReference>
<evidence type="ECO:0000256" key="8">
    <source>
        <dbReference type="PIRSR" id="PIRSR602401-1"/>
    </source>
</evidence>
<evidence type="ECO:0000256" key="2">
    <source>
        <dbReference type="ARBA" id="ARBA00005179"/>
    </source>
</evidence>
<feature type="binding site" description="axial binding residue" evidence="8">
    <location>
        <position position="498"/>
    </location>
    <ligand>
        <name>heme</name>
        <dbReference type="ChEBI" id="CHEBI:30413"/>
    </ligand>
    <ligandPart>
        <name>Fe</name>
        <dbReference type="ChEBI" id="CHEBI:18248"/>
    </ligandPart>
</feature>
<comment type="pathway">
    <text evidence="2">Secondary metabolite biosynthesis.</text>
</comment>
<organism evidence="10 11">
    <name type="scientific">Dendrothele bispora (strain CBS 962.96)</name>
    <dbReference type="NCBI Taxonomy" id="1314807"/>
    <lineage>
        <taxon>Eukaryota</taxon>
        <taxon>Fungi</taxon>
        <taxon>Dikarya</taxon>
        <taxon>Basidiomycota</taxon>
        <taxon>Agaricomycotina</taxon>
        <taxon>Agaricomycetes</taxon>
        <taxon>Agaricomycetidae</taxon>
        <taxon>Agaricales</taxon>
        <taxon>Agaricales incertae sedis</taxon>
        <taxon>Dendrothele</taxon>
    </lineage>
</organism>
<dbReference type="InterPro" id="IPR036396">
    <property type="entry name" value="Cyt_P450_sf"/>
</dbReference>
<evidence type="ECO:0000256" key="7">
    <source>
        <dbReference type="ARBA" id="ARBA00023033"/>
    </source>
</evidence>
<dbReference type="OrthoDB" id="6692864at2759"/>
<dbReference type="InterPro" id="IPR001128">
    <property type="entry name" value="Cyt_P450"/>
</dbReference>
<evidence type="ECO:0000313" key="10">
    <source>
        <dbReference type="EMBL" id="THU97993.1"/>
    </source>
</evidence>
<keyword evidence="9" id="KW-0812">Transmembrane</keyword>
<gene>
    <name evidence="10" type="ORF">K435DRAFT_721223</name>
</gene>
<dbReference type="InterPro" id="IPR050121">
    <property type="entry name" value="Cytochrome_P450_monoxygenase"/>
</dbReference>
<evidence type="ECO:0000256" key="3">
    <source>
        <dbReference type="ARBA" id="ARBA00010617"/>
    </source>
</evidence>
<dbReference type="GO" id="GO:0020037">
    <property type="term" value="F:heme binding"/>
    <property type="evidence" value="ECO:0007669"/>
    <property type="project" value="InterPro"/>
</dbReference>
<dbReference type="EMBL" id="ML179145">
    <property type="protein sequence ID" value="THU97993.1"/>
    <property type="molecule type" value="Genomic_DNA"/>
</dbReference>
<reference evidence="10 11" key="1">
    <citation type="journal article" date="2019" name="Nat. Ecol. Evol.">
        <title>Megaphylogeny resolves global patterns of mushroom evolution.</title>
        <authorList>
            <person name="Varga T."/>
            <person name="Krizsan K."/>
            <person name="Foldi C."/>
            <person name="Dima B."/>
            <person name="Sanchez-Garcia M."/>
            <person name="Sanchez-Ramirez S."/>
            <person name="Szollosi G.J."/>
            <person name="Szarkandi J.G."/>
            <person name="Papp V."/>
            <person name="Albert L."/>
            <person name="Andreopoulos W."/>
            <person name="Angelini C."/>
            <person name="Antonin V."/>
            <person name="Barry K.W."/>
            <person name="Bougher N.L."/>
            <person name="Buchanan P."/>
            <person name="Buyck B."/>
            <person name="Bense V."/>
            <person name="Catcheside P."/>
            <person name="Chovatia M."/>
            <person name="Cooper J."/>
            <person name="Damon W."/>
            <person name="Desjardin D."/>
            <person name="Finy P."/>
            <person name="Geml J."/>
            <person name="Haridas S."/>
            <person name="Hughes K."/>
            <person name="Justo A."/>
            <person name="Karasinski D."/>
            <person name="Kautmanova I."/>
            <person name="Kiss B."/>
            <person name="Kocsube S."/>
            <person name="Kotiranta H."/>
            <person name="LaButti K.M."/>
            <person name="Lechner B.E."/>
            <person name="Liimatainen K."/>
            <person name="Lipzen A."/>
            <person name="Lukacs Z."/>
            <person name="Mihaltcheva S."/>
            <person name="Morgado L.N."/>
            <person name="Niskanen T."/>
            <person name="Noordeloos M.E."/>
            <person name="Ohm R.A."/>
            <person name="Ortiz-Santana B."/>
            <person name="Ovrebo C."/>
            <person name="Racz N."/>
            <person name="Riley R."/>
            <person name="Savchenko A."/>
            <person name="Shiryaev A."/>
            <person name="Soop K."/>
            <person name="Spirin V."/>
            <person name="Szebenyi C."/>
            <person name="Tomsovsky M."/>
            <person name="Tulloss R.E."/>
            <person name="Uehling J."/>
            <person name="Grigoriev I.V."/>
            <person name="Vagvolgyi C."/>
            <person name="Papp T."/>
            <person name="Martin F.M."/>
            <person name="Miettinen O."/>
            <person name="Hibbett D.S."/>
            <person name="Nagy L.G."/>
        </authorList>
    </citation>
    <scope>NUCLEOTIDE SEQUENCE [LARGE SCALE GENOMIC DNA]</scope>
    <source>
        <strain evidence="10 11">CBS 962.96</strain>
    </source>
</reference>
<evidence type="ECO:0000256" key="4">
    <source>
        <dbReference type="ARBA" id="ARBA00022723"/>
    </source>
</evidence>
<keyword evidence="5" id="KW-0560">Oxidoreductase</keyword>
<protein>
    <submittedName>
        <fullName evidence="10">Cytochrome P450</fullName>
    </submittedName>
</protein>
<dbReference type="GO" id="GO:0016705">
    <property type="term" value="F:oxidoreductase activity, acting on paired donors, with incorporation or reduction of molecular oxygen"/>
    <property type="evidence" value="ECO:0007669"/>
    <property type="project" value="InterPro"/>
</dbReference>
<comment type="cofactor">
    <cofactor evidence="1 8">
        <name>heme</name>
        <dbReference type="ChEBI" id="CHEBI:30413"/>
    </cofactor>
</comment>
<name>A0A4S8M827_DENBC</name>
<comment type="similarity">
    <text evidence="3">Belongs to the cytochrome P450 family.</text>
</comment>
<evidence type="ECO:0000256" key="1">
    <source>
        <dbReference type="ARBA" id="ARBA00001971"/>
    </source>
</evidence>
<dbReference type="SUPFAM" id="SSF48264">
    <property type="entry name" value="Cytochrome P450"/>
    <property type="match status" value="1"/>
</dbReference>
<evidence type="ECO:0000256" key="9">
    <source>
        <dbReference type="SAM" id="Phobius"/>
    </source>
</evidence>
<keyword evidence="9" id="KW-1133">Transmembrane helix</keyword>
<feature type="transmembrane region" description="Helical" evidence="9">
    <location>
        <begin position="6"/>
        <end position="23"/>
    </location>
</feature>
<dbReference type="GO" id="GO:0004497">
    <property type="term" value="F:monooxygenase activity"/>
    <property type="evidence" value="ECO:0007669"/>
    <property type="project" value="UniProtKB-KW"/>
</dbReference>
<sequence>MSNFPEIPLAVLLATVLTTHFWFRNFEPRAYTPVVIGVFICPVAFAISLLYHGFPPLFAVPLSYCAFHACLLTSIVAYRLSPFHPLANYPGPWIARTSKIWTFWKSLDGKLPQYYQRLHAQYGSIVRVGPNELSVVDKDLIPHIIGNHGMPKGPLWEGRRITPSKDKGNYSLIGQRDSGRHAQLRKAWNRAFSAEPLNDYAELLFSRANELALSLGNAGRDRRNENVNIAKWISFFSFDFMCDLAFGGGSNLLQEGDKNKYQENMEDGLLLPALTMQIPWLAHILQLFPVAGASTRALGAFAVQRAKIRSSQPAVQKDLFYHLVNNTFDDEEASTFPLIVSNAVLAIIAGSDTTASVLSNAVYYLLSNPTDLKRLQDELDETYSAFRDGLIPIEPDVLAKLPWLNAIINETMRLQPPVPTGLQRAPERGTGGKMVGTHFMREGTAIQVPPYVLHRDPRYFSPDPEKFWPERWVKDGKDTNIVLDTAAFIPFSAGPANCAGKQLAMIELRYVISLLFSRFNMRFAEGWDQRRWEENLKDRFVMAKGELMVDIQLRKSG</sequence>
<feature type="transmembrane region" description="Helical" evidence="9">
    <location>
        <begin position="30"/>
        <end position="51"/>
    </location>
</feature>
<proteinExistence type="inferred from homology"/>
<keyword evidence="9" id="KW-0472">Membrane</keyword>
<keyword evidence="4 8" id="KW-0479">Metal-binding</keyword>
<dbReference type="AlphaFoldDB" id="A0A4S8M827"/>
<keyword evidence="6 8" id="KW-0408">Iron</keyword>
<dbReference type="PANTHER" id="PTHR24305:SF187">
    <property type="entry name" value="P450, PUTATIVE (EUROFUNG)-RELATED"/>
    <property type="match status" value="1"/>
</dbReference>
<dbReference type="PRINTS" id="PR00463">
    <property type="entry name" value="EP450I"/>
</dbReference>
<dbReference type="PANTHER" id="PTHR24305">
    <property type="entry name" value="CYTOCHROME P450"/>
    <property type="match status" value="1"/>
</dbReference>
<evidence type="ECO:0000256" key="6">
    <source>
        <dbReference type="ARBA" id="ARBA00023004"/>
    </source>
</evidence>
<dbReference type="PRINTS" id="PR00385">
    <property type="entry name" value="P450"/>
</dbReference>
<keyword evidence="8" id="KW-0349">Heme</keyword>
<evidence type="ECO:0000256" key="5">
    <source>
        <dbReference type="ARBA" id="ARBA00023002"/>
    </source>
</evidence>
<keyword evidence="11" id="KW-1185">Reference proteome</keyword>
<accession>A0A4S8M827</accession>